<dbReference type="WormBase" id="Bm7353">
    <property type="protein sequence ID" value="BM48704"/>
    <property type="gene ID" value="WBGene00227614"/>
</dbReference>
<evidence type="ECO:0000313" key="3">
    <source>
        <dbReference type="EMBL" id="CDP99327.1"/>
    </source>
</evidence>
<dbReference type="OMA" id="YAMRVES"/>
<accession>A0A0J9Y0X0</accession>
<reference evidence="3" key="2">
    <citation type="submission" date="2012-12" db="EMBL/GenBank/DDBJ databases">
        <authorList>
            <person name="Gao Y.W."/>
            <person name="Fan S.T."/>
            <person name="Sun H.T."/>
            <person name="Wang Z."/>
            <person name="Gao X.L."/>
            <person name="Li Y.G."/>
            <person name="Wang T.C."/>
            <person name="Zhang K."/>
            <person name="Xu W.W."/>
            <person name="Yu Z.J."/>
            <person name="Xia X.Z."/>
        </authorList>
    </citation>
    <scope>NUCLEOTIDE SEQUENCE</scope>
    <source>
        <strain evidence="3">FR3</strain>
    </source>
</reference>
<sequence>ITFPFAMKSKNDQYISLVNNEVRVQIDSLTVYGGHNLSNPADNCTFTLHRTNCNKPPIEENETIAWNTRICFQWHCNIYEHAIRVENCWVGSKYHPVYLITADGCSSETTMISTPRYDSKMQKALSLGWLSVRQVGFTYLRLKCHIQICHVCDDECTLLTPPMNCTDYSNSYNHYRQVNFWNSSSYFNETCNFTSSSRNDPVSLNLYLFLIIHLFYHYFMS</sequence>
<evidence type="ECO:0000259" key="2">
    <source>
        <dbReference type="PROSITE" id="PS51034"/>
    </source>
</evidence>
<name>A0A0J9Y0X0_BRUMA</name>
<dbReference type="PANTHER" id="PTHR22907:SF59">
    <property type="entry name" value="CUTICLIN-LIKE PROTEIN 19"/>
    <property type="match status" value="1"/>
</dbReference>
<dbReference type="EMBL" id="LN857008">
    <property type="protein sequence ID" value="CDP99327.1"/>
    <property type="molecule type" value="Genomic_DNA"/>
</dbReference>
<proteinExistence type="predicted"/>
<reference evidence="3" key="1">
    <citation type="journal article" date="2007" name="Science">
        <title>Draft genome of the filarial nematode parasite Brugia malayi.</title>
        <authorList>
            <person name="Ghedin E."/>
            <person name="Wang S."/>
            <person name="Spiro D."/>
            <person name="Caler E."/>
            <person name="Zhao Q."/>
            <person name="Crabtree J."/>
            <person name="Allen J.E."/>
            <person name="Delcher A.L."/>
            <person name="Guiliano D.B."/>
            <person name="Miranda-Saavedra D."/>
            <person name="Angiuoli S.V."/>
            <person name="Creasy T."/>
            <person name="Amedeo P."/>
            <person name="Haas B."/>
            <person name="El-Sayed N.M."/>
            <person name="Wortman J.R."/>
            <person name="Feldblyum T."/>
            <person name="Tallon L."/>
            <person name="Schatz M."/>
            <person name="Shumway M."/>
            <person name="Koo H."/>
            <person name="Salzberg S.L."/>
            <person name="Schobel S."/>
            <person name="Pertea M."/>
            <person name="Pop M."/>
            <person name="White O."/>
            <person name="Barton G.J."/>
            <person name="Carlow C.K."/>
            <person name="Crawford M.J."/>
            <person name="Daub J."/>
            <person name="Dimmic M.W."/>
            <person name="Estes C.F."/>
            <person name="Foster J.M."/>
            <person name="Ganatra M."/>
            <person name="Gregory W.F."/>
            <person name="Johnson N.M."/>
            <person name="Jin J."/>
            <person name="Komuniecki R."/>
            <person name="Korf I."/>
            <person name="Kumar S."/>
            <person name="Laney S."/>
            <person name="Li B.W."/>
            <person name="Li W."/>
            <person name="Lindblom T.H."/>
            <person name="Lustigman S."/>
            <person name="Ma D."/>
            <person name="Maina C.V."/>
            <person name="Martin D.M."/>
            <person name="McCarter J.P."/>
            <person name="McReynolds L."/>
            <person name="Mitreva M."/>
            <person name="Nutman T.B."/>
            <person name="Parkinson J."/>
            <person name="Peregrin-Alvarez J.M."/>
            <person name="Poole C."/>
            <person name="Ren Q."/>
            <person name="Saunders L."/>
            <person name="Sluder A.E."/>
            <person name="Smith K."/>
            <person name="Stanke M."/>
            <person name="Unnasch T.R."/>
            <person name="Ware J."/>
            <person name="Wei A.D."/>
            <person name="Weil G."/>
            <person name="Williams D.J."/>
            <person name="Zhang Y."/>
            <person name="Williams S.A."/>
            <person name="Fraser-Liggett C."/>
            <person name="Slatko B."/>
            <person name="Blaxter M.L."/>
            <person name="Scott A.L."/>
        </authorList>
    </citation>
    <scope>NUCLEOTIDE SEQUENCE</scope>
    <source>
        <strain evidence="3">FR3</strain>
    </source>
</reference>
<evidence type="ECO:0000256" key="1">
    <source>
        <dbReference type="ARBA" id="ARBA00022729"/>
    </source>
</evidence>
<dbReference type="InterPro" id="IPR051962">
    <property type="entry name" value="Cuticlin"/>
</dbReference>
<feature type="domain" description="ZP" evidence="2">
    <location>
        <begin position="1"/>
        <end position="163"/>
    </location>
</feature>
<feature type="non-terminal residue" evidence="3">
    <location>
        <position position="1"/>
    </location>
</feature>
<dbReference type="PROSITE" id="PS51034">
    <property type="entry name" value="ZP_2"/>
    <property type="match status" value="1"/>
</dbReference>
<keyword evidence="1" id="KW-0732">Signal</keyword>
<dbReference type="InterPro" id="IPR001507">
    <property type="entry name" value="ZP_dom"/>
</dbReference>
<protein>
    <submittedName>
        <fullName evidence="3">BMA-SYX-16</fullName>
    </submittedName>
</protein>
<gene>
    <name evidence="3" type="primary">Bma-syx-16</name>
    <name evidence="4" type="ORF">Bm7353</name>
    <name evidence="3" type="ORF">BM_Bm7353</name>
</gene>
<dbReference type="AlphaFoldDB" id="A0A0J9Y0X0"/>
<dbReference type="PANTHER" id="PTHR22907">
    <property type="entry name" value="GH04558P"/>
    <property type="match status" value="1"/>
</dbReference>
<organism evidence="3">
    <name type="scientific">Brugia malayi</name>
    <name type="common">Filarial nematode worm</name>
    <dbReference type="NCBI Taxonomy" id="6279"/>
    <lineage>
        <taxon>Eukaryota</taxon>
        <taxon>Metazoa</taxon>
        <taxon>Ecdysozoa</taxon>
        <taxon>Nematoda</taxon>
        <taxon>Chromadorea</taxon>
        <taxon>Rhabditida</taxon>
        <taxon>Spirurina</taxon>
        <taxon>Spiruromorpha</taxon>
        <taxon>Filarioidea</taxon>
        <taxon>Onchocercidae</taxon>
        <taxon>Brugia</taxon>
    </lineage>
</organism>
<evidence type="ECO:0000313" key="4">
    <source>
        <dbReference type="WormBase" id="Bm7353"/>
    </source>
</evidence>